<evidence type="ECO:0000256" key="11">
    <source>
        <dbReference type="ARBA" id="ARBA00023180"/>
    </source>
</evidence>
<comment type="similarity">
    <text evidence="2">Belongs to the natural cytotoxicity receptor (NCR) family.</text>
</comment>
<evidence type="ECO:0000256" key="16">
    <source>
        <dbReference type="SAM" id="SignalP"/>
    </source>
</evidence>
<feature type="transmembrane region" description="Helical" evidence="15">
    <location>
        <begin position="240"/>
        <end position="262"/>
    </location>
</feature>
<accession>A0A667IEI0</accession>
<dbReference type="InterPro" id="IPR050412">
    <property type="entry name" value="Ig-like_Receptors_ImmuneReg"/>
</dbReference>
<evidence type="ECO:0000313" key="19">
    <source>
        <dbReference type="Proteomes" id="UP000472241"/>
    </source>
</evidence>
<evidence type="ECO:0000256" key="4">
    <source>
        <dbReference type="ARBA" id="ARBA00022692"/>
    </source>
</evidence>
<dbReference type="InterPro" id="IPR013151">
    <property type="entry name" value="Immunoglobulin_dom"/>
</dbReference>
<keyword evidence="6" id="KW-0677">Repeat</keyword>
<dbReference type="PANTHER" id="PTHR11738">
    <property type="entry name" value="MHC CLASS I NK CELL RECEPTOR"/>
    <property type="match status" value="1"/>
</dbReference>
<dbReference type="InterPro" id="IPR013783">
    <property type="entry name" value="Ig-like_fold"/>
</dbReference>
<feature type="chain" id="PRO_5025634497" description="Natural cytotoxicity triggering receptor 1" evidence="16">
    <location>
        <begin position="21"/>
        <end position="290"/>
    </location>
</feature>
<feature type="domain" description="Immunoglobulin" evidence="17">
    <location>
        <begin position="34"/>
        <end position="118"/>
    </location>
</feature>
<keyword evidence="4 15" id="KW-0812">Transmembrane</keyword>
<reference evidence="18" key="2">
    <citation type="submission" date="2025-09" db="UniProtKB">
        <authorList>
            <consortium name="Ensembl"/>
        </authorList>
    </citation>
    <scope>IDENTIFICATION</scope>
</reference>
<keyword evidence="5 16" id="KW-0732">Signal</keyword>
<keyword evidence="10" id="KW-0675">Receptor</keyword>
<evidence type="ECO:0000256" key="8">
    <source>
        <dbReference type="ARBA" id="ARBA00023136"/>
    </source>
</evidence>
<gene>
    <name evidence="18" type="primary">LOC115502692</name>
</gene>
<protein>
    <recommendedName>
        <fullName evidence="13">Natural cytotoxicity triggering receptor 1</fullName>
    </recommendedName>
    <alternativeName>
        <fullName evidence="14">Natural killer cell p46-related protein</fullName>
    </alternativeName>
</protein>
<evidence type="ECO:0000313" key="18">
    <source>
        <dbReference type="Ensembl" id="ENSLCNP00005030566.1"/>
    </source>
</evidence>
<dbReference type="Gene3D" id="2.60.40.10">
    <property type="entry name" value="Immunoglobulins"/>
    <property type="match status" value="2"/>
</dbReference>
<evidence type="ECO:0000256" key="9">
    <source>
        <dbReference type="ARBA" id="ARBA00023157"/>
    </source>
</evidence>
<evidence type="ECO:0000256" key="1">
    <source>
        <dbReference type="ARBA" id="ARBA00004251"/>
    </source>
</evidence>
<dbReference type="Ensembl" id="ENSLCNT00005034120.1">
    <property type="protein sequence ID" value="ENSLCNP00005030566.1"/>
    <property type="gene ID" value="ENSLCNG00005019848.1"/>
</dbReference>
<dbReference type="SUPFAM" id="SSF48726">
    <property type="entry name" value="Immunoglobulin"/>
    <property type="match status" value="2"/>
</dbReference>
<dbReference type="AlphaFoldDB" id="A0A667IEI0"/>
<evidence type="ECO:0000256" key="7">
    <source>
        <dbReference type="ARBA" id="ARBA00022989"/>
    </source>
</evidence>
<evidence type="ECO:0000256" key="2">
    <source>
        <dbReference type="ARBA" id="ARBA00006531"/>
    </source>
</evidence>
<dbReference type="InterPro" id="IPR036179">
    <property type="entry name" value="Ig-like_dom_sf"/>
</dbReference>
<dbReference type="GO" id="GO:0005886">
    <property type="term" value="C:plasma membrane"/>
    <property type="evidence" value="ECO:0007669"/>
    <property type="project" value="UniProtKB-SubCell"/>
</dbReference>
<evidence type="ECO:0000256" key="3">
    <source>
        <dbReference type="ARBA" id="ARBA00022475"/>
    </source>
</evidence>
<keyword evidence="7 15" id="KW-1133">Transmembrane helix</keyword>
<keyword evidence="8 15" id="KW-0472">Membrane</keyword>
<evidence type="ECO:0000256" key="6">
    <source>
        <dbReference type="ARBA" id="ARBA00022737"/>
    </source>
</evidence>
<dbReference type="PANTHER" id="PTHR11738:SF14">
    <property type="entry name" value="NATURAL CYTOTOXICITY TRIGGERING RECEPTOR 1"/>
    <property type="match status" value="1"/>
</dbReference>
<dbReference type="CDD" id="cd05751">
    <property type="entry name" value="IgC2_D1_LILR_KIR_like"/>
    <property type="match status" value="1"/>
</dbReference>
<dbReference type="InterPro" id="IPR003599">
    <property type="entry name" value="Ig_sub"/>
</dbReference>
<dbReference type="FunFam" id="2.60.40.10:FF:000049">
    <property type="entry name" value="Leukocyte immunoglobulin-like receptor subfamily B member 1"/>
    <property type="match status" value="2"/>
</dbReference>
<keyword evidence="3" id="KW-1003">Cell membrane</keyword>
<feature type="signal peptide" evidence="16">
    <location>
        <begin position="1"/>
        <end position="20"/>
    </location>
</feature>
<evidence type="ECO:0000259" key="17">
    <source>
        <dbReference type="SMART" id="SM00409"/>
    </source>
</evidence>
<name>A0A667IEI0_LYNCA</name>
<keyword evidence="19" id="KW-1185">Reference proteome</keyword>
<reference evidence="18" key="1">
    <citation type="submission" date="2025-08" db="UniProtKB">
        <authorList>
            <consortium name="Ensembl"/>
        </authorList>
    </citation>
    <scope>IDENTIFICATION</scope>
</reference>
<keyword evidence="11" id="KW-0325">Glycoprotein</keyword>
<dbReference type="Proteomes" id="UP000472241">
    <property type="component" value="Unplaced"/>
</dbReference>
<organism evidence="18 19">
    <name type="scientific">Lynx canadensis</name>
    <name type="common">Canada lynx</name>
    <name type="synonym">Felis canadensis</name>
    <dbReference type="NCBI Taxonomy" id="61383"/>
    <lineage>
        <taxon>Eukaryota</taxon>
        <taxon>Metazoa</taxon>
        <taxon>Chordata</taxon>
        <taxon>Craniata</taxon>
        <taxon>Vertebrata</taxon>
        <taxon>Euteleostomi</taxon>
        <taxon>Mammalia</taxon>
        <taxon>Eutheria</taxon>
        <taxon>Laurasiatheria</taxon>
        <taxon>Carnivora</taxon>
        <taxon>Feliformia</taxon>
        <taxon>Felidae</taxon>
        <taxon>Felinae</taxon>
        <taxon>Lynx</taxon>
    </lineage>
</organism>
<evidence type="ECO:0000256" key="15">
    <source>
        <dbReference type="SAM" id="Phobius"/>
    </source>
</evidence>
<evidence type="ECO:0000256" key="10">
    <source>
        <dbReference type="ARBA" id="ARBA00023170"/>
    </source>
</evidence>
<feature type="domain" description="Immunoglobulin" evidence="17">
    <location>
        <begin position="129"/>
        <end position="211"/>
    </location>
</feature>
<evidence type="ECO:0000256" key="12">
    <source>
        <dbReference type="ARBA" id="ARBA00023319"/>
    </source>
</evidence>
<keyword evidence="9" id="KW-1015">Disulfide bond</keyword>
<evidence type="ECO:0000256" key="14">
    <source>
        <dbReference type="ARBA" id="ARBA00041225"/>
    </source>
</evidence>
<dbReference type="SMART" id="SM00409">
    <property type="entry name" value="IG"/>
    <property type="match status" value="2"/>
</dbReference>
<dbReference type="GO" id="GO:0002764">
    <property type="term" value="P:immune response-regulating signaling pathway"/>
    <property type="evidence" value="ECO:0007669"/>
    <property type="project" value="TreeGrafter"/>
</dbReference>
<proteinExistence type="inferred from homology"/>
<comment type="subcellular location">
    <subcellularLocation>
        <location evidence="1">Cell membrane</location>
        <topology evidence="1">Single-pass type I membrane protein</topology>
    </subcellularLocation>
</comment>
<sequence>MTSTFTALLCLGLYLSQTIGAQTQILSKPIIWAKPNFMIPKGRPVKILCQGIPEATEYQLYFEGRLSARQSPRQPGIRNIVSFPISAMTLLTAGQYRCIYRSGELWSNPSDPLDLVVTEMYDTPTLSVHPRPEVSSGDNVTFYCRLETATNMFFLLKEGRSSRPQPRYGNTQVGFPVGPVSTAHRGTYRCFGSYNNHAWSFPSEPVKLLVTEDAGDTSLAPTEHTSFSDPALWNHTAQNLLRMGLAFLVLVVLGYLLTEGWLCRKRIQQTSRNRASSQEHRRRLNTVTPG</sequence>
<evidence type="ECO:0000256" key="5">
    <source>
        <dbReference type="ARBA" id="ARBA00022729"/>
    </source>
</evidence>
<evidence type="ECO:0000256" key="13">
    <source>
        <dbReference type="ARBA" id="ARBA00040484"/>
    </source>
</evidence>
<keyword evidence="12" id="KW-0393">Immunoglobulin domain</keyword>
<dbReference type="Pfam" id="PF00047">
    <property type="entry name" value="ig"/>
    <property type="match status" value="1"/>
</dbReference>